<comment type="subcellular location">
    <subcellularLocation>
        <location evidence="8">Cytoplasm</location>
    </subcellularLocation>
</comment>
<comment type="caution">
    <text evidence="12">The sequence shown here is derived from an EMBL/GenBank/DDBJ whole genome shotgun (WGS) entry which is preliminary data.</text>
</comment>
<dbReference type="GO" id="GO:0005524">
    <property type="term" value="F:ATP binding"/>
    <property type="evidence" value="ECO:0007669"/>
    <property type="project" value="UniProtKB-UniRule"/>
</dbReference>
<keyword evidence="1 8" id="KW-0963">Cytoplasm</keyword>
<keyword evidence="13" id="KW-1185">Reference proteome</keyword>
<keyword evidence="2 8" id="KW-0436">Ligase</keyword>
<evidence type="ECO:0000256" key="7">
    <source>
        <dbReference type="ARBA" id="ARBA00022842"/>
    </source>
</evidence>
<dbReference type="GO" id="GO:0005737">
    <property type="term" value="C:cytoplasm"/>
    <property type="evidence" value="ECO:0007669"/>
    <property type="project" value="UniProtKB-SubCell"/>
</dbReference>
<gene>
    <name evidence="8 12" type="primary">purL</name>
    <name evidence="12" type="ORF">GCM10011499_17410</name>
</gene>
<dbReference type="EC" id="6.3.5.3" evidence="8"/>
<feature type="domain" description="Phosphoribosylformylglycinamidine synthase linker" evidence="11">
    <location>
        <begin position="17"/>
        <end position="54"/>
    </location>
</feature>
<dbReference type="Proteomes" id="UP000596977">
    <property type="component" value="Unassembled WGS sequence"/>
</dbReference>
<keyword evidence="7 8" id="KW-0460">Magnesium</keyword>
<dbReference type="InterPro" id="IPR036676">
    <property type="entry name" value="PurM-like_C_sf"/>
</dbReference>
<feature type="binding site" evidence="8">
    <location>
        <position position="534"/>
    </location>
    <ligand>
        <name>substrate</name>
    </ligand>
</feature>
<reference evidence="12 13" key="1">
    <citation type="journal article" date="2014" name="Int. J. Syst. Evol. Microbiol.">
        <title>Complete genome sequence of Corynebacterium casei LMG S-19264T (=DSM 44701T), isolated from a smear-ripened cheese.</title>
        <authorList>
            <consortium name="US DOE Joint Genome Institute (JGI-PGF)"/>
            <person name="Walter F."/>
            <person name="Albersmeier A."/>
            <person name="Kalinowski J."/>
            <person name="Ruckert C."/>
        </authorList>
    </citation>
    <scope>NUCLEOTIDE SEQUENCE [LARGE SCALE GENOMIC DNA]</scope>
    <source>
        <strain evidence="12 13">CGMCC 1.15896</strain>
    </source>
</reference>
<accession>A0A916RDA2</accession>
<dbReference type="CDD" id="cd02204">
    <property type="entry name" value="PurL_repeat2"/>
    <property type="match status" value="1"/>
</dbReference>
<evidence type="ECO:0000256" key="2">
    <source>
        <dbReference type="ARBA" id="ARBA00022598"/>
    </source>
</evidence>
<dbReference type="SUPFAM" id="SSF56042">
    <property type="entry name" value="PurM C-terminal domain-like"/>
    <property type="match status" value="2"/>
</dbReference>
<keyword evidence="6 8" id="KW-0067">ATP-binding</keyword>
<dbReference type="SUPFAM" id="SSF55326">
    <property type="entry name" value="PurM N-terminal domain-like"/>
    <property type="match status" value="2"/>
</dbReference>
<dbReference type="Pfam" id="PF00586">
    <property type="entry name" value="AIRS"/>
    <property type="match status" value="2"/>
</dbReference>
<keyword evidence="5 8" id="KW-0658">Purine biosynthesis</keyword>
<dbReference type="HAMAP" id="MF_00420">
    <property type="entry name" value="PurL_2"/>
    <property type="match status" value="1"/>
</dbReference>
<evidence type="ECO:0000313" key="12">
    <source>
        <dbReference type="EMBL" id="GGA48064.1"/>
    </source>
</evidence>
<dbReference type="FunFam" id="3.30.1330.10:FF:000004">
    <property type="entry name" value="Phosphoribosylformylglycinamidine synthase subunit PurL"/>
    <property type="match status" value="1"/>
</dbReference>
<evidence type="ECO:0000256" key="1">
    <source>
        <dbReference type="ARBA" id="ARBA00022490"/>
    </source>
</evidence>
<comment type="similarity">
    <text evidence="8">Belongs to the FGAMS family.</text>
</comment>
<dbReference type="InterPro" id="IPR036921">
    <property type="entry name" value="PurM-like_N_sf"/>
</dbReference>
<dbReference type="PANTHER" id="PTHR43555">
    <property type="entry name" value="PHOSPHORIBOSYLFORMYLGLYCINAMIDINE SYNTHASE SUBUNIT PURL"/>
    <property type="match status" value="1"/>
</dbReference>
<evidence type="ECO:0000256" key="8">
    <source>
        <dbReference type="HAMAP-Rule" id="MF_00420"/>
    </source>
</evidence>
<feature type="binding site" evidence="8">
    <location>
        <position position="118"/>
    </location>
    <ligand>
        <name>Mg(2+)</name>
        <dbReference type="ChEBI" id="CHEBI:18420"/>
        <label>2</label>
    </ligand>
</feature>
<feature type="domain" description="PurM-like N-terminal" evidence="9">
    <location>
        <begin position="75"/>
        <end position="189"/>
    </location>
</feature>
<evidence type="ECO:0000259" key="10">
    <source>
        <dbReference type="Pfam" id="PF02769"/>
    </source>
</evidence>
<evidence type="ECO:0000256" key="3">
    <source>
        <dbReference type="ARBA" id="ARBA00022723"/>
    </source>
</evidence>
<evidence type="ECO:0000256" key="4">
    <source>
        <dbReference type="ARBA" id="ARBA00022741"/>
    </source>
</evidence>
<dbReference type="Gene3D" id="3.30.1330.10">
    <property type="entry name" value="PurM-like, N-terminal domain"/>
    <property type="match status" value="2"/>
</dbReference>
<proteinExistence type="inferred from homology"/>
<comment type="pathway">
    <text evidence="8">Purine metabolism; IMP biosynthesis via de novo pathway; 5-amino-1-(5-phospho-D-ribosyl)imidazole from N(2)-formyl-N(1)-(5-phospho-D-ribosyl)glycinamide: step 1/2.</text>
</comment>
<sequence>MTLRNDIEITPELVASHGLKPDEYQKILDLIGREPTYTELGIFSAMWNEHCSYKSSKKWLRTLPTKGPRVIQGPGENAGVVDIGDGQAVVFKMESHNHPSFIEPYQGAATGVGGILRDVFTMGARPIAAMNALRFGEPDHEKTRHLVSGVVAGVGGYGNSFGVPTVGGEVQFDARYNGNILVNAFAAGLADTDKIFLSEAKGVGLPVVYLGAKTGRDGVGGATMASAEFGDDIEEKRPTVQVGDPFTEKRLLEACLELMATGAVIAIQDMGAAGLTCSAVEMGAKGDLGIELNLDAVPVREERMTPYEMMLSESQERMLMVLHPEKEAQARAVFEKWELDFATVGKTTDDLRFRVLFQGEEVANLPIKELGDEAPEYDRPWVEPTIPAPLDQTALEPKDIAAALLALLGSANNSSRRWVYEQYDTLIQGNSLQTPGGDSGVVRVEGHPTKALAFSSDVNPRYCEADPFEGGKQAVAECWRNLIATGAEPLAATDNLNFGNPERPEIMGQIVFAIKGIGEACSALDFPIVSGNVSLYNETNGRGILPTPTIAGVGLIPDYAKMARNRFVADGEAIVLVGAPDGWGTHLGQSAYLRDVIGRREGTAPHVDLDHEKTVGHFVLSLIRGGQVTSVHDLSDGGLALGLAEMAIKGNIGAVIGTPPSEAIAAFFGEDQGRYLVTLPASEVEAVLANAPVSAIRIGTTGGDGLKLGTTDPISIKELRDAYEGWFPAFMGATIN</sequence>
<comment type="catalytic activity">
    <reaction evidence="8">
        <text>N(2)-formyl-N(1)-(5-phospho-beta-D-ribosyl)glycinamide + L-glutamine + ATP + H2O = 2-formamido-N(1)-(5-O-phospho-beta-D-ribosyl)acetamidine + L-glutamate + ADP + phosphate + H(+)</text>
        <dbReference type="Rhea" id="RHEA:17129"/>
        <dbReference type="ChEBI" id="CHEBI:15377"/>
        <dbReference type="ChEBI" id="CHEBI:15378"/>
        <dbReference type="ChEBI" id="CHEBI:29985"/>
        <dbReference type="ChEBI" id="CHEBI:30616"/>
        <dbReference type="ChEBI" id="CHEBI:43474"/>
        <dbReference type="ChEBI" id="CHEBI:58359"/>
        <dbReference type="ChEBI" id="CHEBI:147286"/>
        <dbReference type="ChEBI" id="CHEBI:147287"/>
        <dbReference type="ChEBI" id="CHEBI:456216"/>
        <dbReference type="EC" id="6.3.5.3"/>
    </reaction>
</comment>
<feature type="binding site" evidence="8">
    <location>
        <position position="531"/>
    </location>
    <ligand>
        <name>ATP</name>
        <dbReference type="ChEBI" id="CHEBI:30616"/>
    </ligand>
</feature>
<feature type="binding site" evidence="8">
    <location>
        <position position="94"/>
    </location>
    <ligand>
        <name>Mg(2+)</name>
        <dbReference type="ChEBI" id="CHEBI:18420"/>
        <label>1</label>
    </ligand>
</feature>
<feature type="binding site" evidence="8">
    <location>
        <position position="241"/>
    </location>
    <ligand>
        <name>substrate</name>
    </ligand>
</feature>
<organism evidence="12 13">
    <name type="scientific">Pelagibacterium lentulum</name>
    <dbReference type="NCBI Taxonomy" id="2029865"/>
    <lineage>
        <taxon>Bacteria</taxon>
        <taxon>Pseudomonadati</taxon>
        <taxon>Pseudomonadota</taxon>
        <taxon>Alphaproteobacteria</taxon>
        <taxon>Hyphomicrobiales</taxon>
        <taxon>Devosiaceae</taxon>
        <taxon>Pelagibacterium</taxon>
    </lineage>
</organism>
<comment type="caution">
    <text evidence="8">Lacks conserved residue(s) required for the propagation of feature annotation.</text>
</comment>
<feature type="binding site" evidence="8">
    <location>
        <position position="494"/>
    </location>
    <ligand>
        <name>ATP</name>
        <dbReference type="ChEBI" id="CHEBI:30616"/>
    </ligand>
</feature>
<feature type="domain" description="PurM-like C-terminal" evidence="10">
    <location>
        <begin position="203"/>
        <end position="355"/>
    </location>
</feature>
<dbReference type="EMBL" id="BMKB01000002">
    <property type="protein sequence ID" value="GGA48064.1"/>
    <property type="molecule type" value="Genomic_DNA"/>
</dbReference>
<dbReference type="Gene3D" id="3.90.650.10">
    <property type="entry name" value="PurM-like C-terminal domain"/>
    <property type="match status" value="2"/>
</dbReference>
<dbReference type="PANTHER" id="PTHR43555:SF1">
    <property type="entry name" value="PHOSPHORIBOSYLFORMYLGLYCINAMIDINE SYNTHASE SUBUNIT PURL"/>
    <property type="match status" value="1"/>
</dbReference>
<feature type="binding site" evidence="8">
    <location>
        <position position="53"/>
    </location>
    <ligand>
        <name>ATP</name>
        <dbReference type="ChEBI" id="CHEBI:30616"/>
    </ligand>
</feature>
<dbReference type="Pfam" id="PF18072">
    <property type="entry name" value="FGAR-AT_linker"/>
    <property type="match status" value="1"/>
</dbReference>
<dbReference type="InterPro" id="IPR010918">
    <property type="entry name" value="PurM-like_C_dom"/>
</dbReference>
<evidence type="ECO:0000313" key="13">
    <source>
        <dbReference type="Proteomes" id="UP000596977"/>
    </source>
</evidence>
<feature type="binding site" evidence="8">
    <location>
        <position position="269"/>
    </location>
    <ligand>
        <name>Mg(2+)</name>
        <dbReference type="ChEBI" id="CHEBI:18420"/>
        <label>2</label>
    </ligand>
</feature>
<feature type="binding site" evidence="8">
    <location>
        <position position="117"/>
    </location>
    <ligand>
        <name>substrate</name>
    </ligand>
</feature>
<dbReference type="NCBIfam" id="TIGR01736">
    <property type="entry name" value="FGAM_synth_II"/>
    <property type="match status" value="1"/>
</dbReference>
<dbReference type="AlphaFoldDB" id="A0A916RDA2"/>
<feature type="binding site" evidence="8">
    <location>
        <begin position="313"/>
        <end position="315"/>
    </location>
    <ligand>
        <name>substrate</name>
    </ligand>
</feature>
<dbReference type="CDD" id="cd02203">
    <property type="entry name" value="PurL_repeat1"/>
    <property type="match status" value="1"/>
</dbReference>
<feature type="binding site" evidence="8">
    <location>
        <position position="532"/>
    </location>
    <ligand>
        <name>Mg(2+)</name>
        <dbReference type="ChEBI" id="CHEBI:18420"/>
        <label>1</label>
    </ligand>
</feature>
<protein>
    <recommendedName>
        <fullName evidence="8">Phosphoribosylformylglycinamidine synthase subunit PurL</fullName>
        <shortName evidence="8">FGAM synthase</shortName>
        <ecNumber evidence="8">6.3.5.3</ecNumber>
    </recommendedName>
    <alternativeName>
        <fullName evidence="8">Formylglycinamide ribonucleotide amidotransferase subunit II</fullName>
        <shortName evidence="8">FGAR amidotransferase II</shortName>
        <shortName evidence="8">FGAR-AT II</shortName>
    </alternativeName>
    <alternativeName>
        <fullName evidence="8">Glutamine amidotransferase PurL</fullName>
    </alternativeName>
    <alternativeName>
        <fullName evidence="8">Phosphoribosylformylglycinamidine synthase subunit II</fullName>
    </alternativeName>
</protein>
<evidence type="ECO:0000256" key="6">
    <source>
        <dbReference type="ARBA" id="ARBA00022840"/>
    </source>
</evidence>
<comment type="subunit">
    <text evidence="8">Monomer. Part of the FGAM synthase complex composed of 1 PurL, 1 PurQ and 2 PurS subunits.</text>
</comment>
<dbReference type="OrthoDB" id="9804441at2"/>
<feature type="active site" evidence="8">
    <location>
        <position position="50"/>
    </location>
</feature>
<feature type="active site" description="Proton acceptor" evidence="8">
    <location>
        <position position="96"/>
    </location>
</feature>
<dbReference type="InterPro" id="IPR016188">
    <property type="entry name" value="PurM-like_N"/>
</dbReference>
<dbReference type="InterPro" id="IPR010074">
    <property type="entry name" value="PRibForGlyAmidine_synth_PurL"/>
</dbReference>
<feature type="binding site" evidence="8">
    <location>
        <begin position="95"/>
        <end position="98"/>
    </location>
    <ligand>
        <name>substrate</name>
    </ligand>
</feature>
<dbReference type="GO" id="GO:0004642">
    <property type="term" value="F:phosphoribosylformylglycinamidine synthase activity"/>
    <property type="evidence" value="ECO:0007669"/>
    <property type="project" value="UniProtKB-UniRule"/>
</dbReference>
<feature type="domain" description="PurM-like N-terminal" evidence="9">
    <location>
        <begin position="436"/>
        <end position="556"/>
    </location>
</feature>
<dbReference type="NCBIfam" id="NF002290">
    <property type="entry name" value="PRK01213.1"/>
    <property type="match status" value="1"/>
</dbReference>
<evidence type="ECO:0000259" key="9">
    <source>
        <dbReference type="Pfam" id="PF00586"/>
    </source>
</evidence>
<name>A0A916RDA2_9HYPH</name>
<dbReference type="GO" id="GO:0000287">
    <property type="term" value="F:magnesium ion binding"/>
    <property type="evidence" value="ECO:0007669"/>
    <property type="project" value="UniProtKB-UniRule"/>
</dbReference>
<evidence type="ECO:0000256" key="5">
    <source>
        <dbReference type="ARBA" id="ARBA00022755"/>
    </source>
</evidence>
<dbReference type="GO" id="GO:0006189">
    <property type="term" value="P:'de novo' IMP biosynthetic process"/>
    <property type="evidence" value="ECO:0007669"/>
    <property type="project" value="UniProtKB-UniRule"/>
</dbReference>
<dbReference type="Pfam" id="PF02769">
    <property type="entry name" value="AIRS_C"/>
    <property type="match status" value="2"/>
</dbReference>
<keyword evidence="4 8" id="KW-0547">Nucleotide-binding</keyword>
<dbReference type="RefSeq" id="WP_127070915.1">
    <property type="nucleotide sequence ID" value="NZ_BMKB01000002.1"/>
</dbReference>
<dbReference type="InterPro" id="IPR041609">
    <property type="entry name" value="PurL_linker"/>
</dbReference>
<dbReference type="PIRSF" id="PIRSF001587">
    <property type="entry name" value="FGAM_synthase_II"/>
    <property type="match status" value="1"/>
</dbReference>
<feature type="binding site" evidence="8">
    <location>
        <position position="92"/>
    </location>
    <ligand>
        <name>ATP</name>
        <dbReference type="ChEBI" id="CHEBI:30616"/>
    </ligand>
</feature>
<evidence type="ECO:0000259" key="11">
    <source>
        <dbReference type="Pfam" id="PF18072"/>
    </source>
</evidence>
<comment type="function">
    <text evidence="8">Part of the phosphoribosylformylglycinamidine synthase complex involved in the purines biosynthetic pathway. Catalyzes the ATP-dependent conversion of formylglycinamide ribonucleotide (FGAR) and glutamine to yield formylglycinamidine ribonucleotide (FGAM) and glutamate. The FGAM synthase complex is composed of three subunits. PurQ produces an ammonia molecule by converting glutamine to glutamate. PurL transfers the ammonia molecule to FGAR to form FGAM in an ATP-dependent manner. PurS interacts with PurQ and PurL and is thought to assist in the transfer of the ammonia molecule from PurQ to PurL.</text>
</comment>
<keyword evidence="3 8" id="KW-0479">Metal-binding</keyword>
<feature type="domain" description="PurM-like C-terminal" evidence="10">
    <location>
        <begin position="570"/>
        <end position="704"/>
    </location>
</feature>